<sequence length="75" mass="8273">MTERNGSQASSSLRWLSNGEYAEIARRPGRKRVGRGECSSNGFVFKESQFRAASSFRDSPGEERGLVLVSSYPAN</sequence>
<reference evidence="1 2" key="1">
    <citation type="submission" date="2021-06" db="EMBL/GenBank/DDBJ databases">
        <title>Chromosome-level genome assembly of the red-tail catfish (Hemibagrus wyckioides).</title>
        <authorList>
            <person name="Shao F."/>
        </authorList>
    </citation>
    <scope>NUCLEOTIDE SEQUENCE [LARGE SCALE GENOMIC DNA]</scope>
    <source>
        <strain evidence="1">EC202008001</strain>
        <tissue evidence="1">Blood</tissue>
    </source>
</reference>
<comment type="caution">
    <text evidence="1">The sequence shown here is derived from an EMBL/GenBank/DDBJ whole genome shotgun (WGS) entry which is preliminary data.</text>
</comment>
<protein>
    <submittedName>
        <fullName evidence="1">Uncharacterized protein</fullName>
    </submittedName>
</protein>
<dbReference type="AlphaFoldDB" id="A0A9D3P7L3"/>
<keyword evidence="2" id="KW-1185">Reference proteome</keyword>
<name>A0A9D3P7L3_9TELE</name>
<evidence type="ECO:0000313" key="1">
    <source>
        <dbReference type="EMBL" id="KAG7335484.1"/>
    </source>
</evidence>
<proteinExistence type="predicted"/>
<accession>A0A9D3P7L3</accession>
<organism evidence="1 2">
    <name type="scientific">Hemibagrus wyckioides</name>
    <dbReference type="NCBI Taxonomy" id="337641"/>
    <lineage>
        <taxon>Eukaryota</taxon>
        <taxon>Metazoa</taxon>
        <taxon>Chordata</taxon>
        <taxon>Craniata</taxon>
        <taxon>Vertebrata</taxon>
        <taxon>Euteleostomi</taxon>
        <taxon>Actinopterygii</taxon>
        <taxon>Neopterygii</taxon>
        <taxon>Teleostei</taxon>
        <taxon>Ostariophysi</taxon>
        <taxon>Siluriformes</taxon>
        <taxon>Bagridae</taxon>
        <taxon>Hemibagrus</taxon>
    </lineage>
</organism>
<gene>
    <name evidence="1" type="ORF">KOW79_000177</name>
</gene>
<evidence type="ECO:0000313" key="2">
    <source>
        <dbReference type="Proteomes" id="UP000824219"/>
    </source>
</evidence>
<dbReference type="EMBL" id="JAHKSW010000001">
    <property type="protein sequence ID" value="KAG7335484.1"/>
    <property type="molecule type" value="Genomic_DNA"/>
</dbReference>
<dbReference type="Proteomes" id="UP000824219">
    <property type="component" value="Linkage Group LG01"/>
</dbReference>